<dbReference type="EMBL" id="JAUESC010000002">
    <property type="protein sequence ID" value="KAK0603800.1"/>
    <property type="molecule type" value="Genomic_DNA"/>
</dbReference>
<comment type="caution">
    <text evidence="2">The sequence shown here is derived from an EMBL/GenBank/DDBJ whole genome shotgun (WGS) entry which is preliminary data.</text>
</comment>
<dbReference type="SUPFAM" id="SSF53474">
    <property type="entry name" value="alpha/beta-Hydrolases"/>
    <property type="match status" value="1"/>
</dbReference>
<dbReference type="InterPro" id="IPR029058">
    <property type="entry name" value="AB_hydrolase_fold"/>
</dbReference>
<dbReference type="AlphaFoldDB" id="A0AA39TCZ8"/>
<keyword evidence="1" id="KW-0732">Signal</keyword>
<name>A0AA39TCZ8_ACESA</name>
<proteinExistence type="predicted"/>
<dbReference type="Proteomes" id="UP001168877">
    <property type="component" value="Unassembled WGS sequence"/>
</dbReference>
<dbReference type="Gene3D" id="3.40.50.1820">
    <property type="entry name" value="alpha/beta hydrolase"/>
    <property type="match status" value="1"/>
</dbReference>
<accession>A0AA39TCZ8</accession>
<feature type="signal peptide" evidence="1">
    <location>
        <begin position="1"/>
        <end position="23"/>
    </location>
</feature>
<gene>
    <name evidence="2" type="ORF">LWI29_008758</name>
</gene>
<reference evidence="2" key="1">
    <citation type="journal article" date="2022" name="Plant J.">
        <title>Strategies of tolerance reflected in two North American maple genomes.</title>
        <authorList>
            <person name="McEvoy S.L."/>
            <person name="Sezen U.U."/>
            <person name="Trouern-Trend A."/>
            <person name="McMahon S.M."/>
            <person name="Schaberg P.G."/>
            <person name="Yang J."/>
            <person name="Wegrzyn J.L."/>
            <person name="Swenson N.G."/>
        </authorList>
    </citation>
    <scope>NUCLEOTIDE SEQUENCE</scope>
    <source>
        <strain evidence="2">NS2018</strain>
    </source>
</reference>
<organism evidence="2 3">
    <name type="scientific">Acer saccharum</name>
    <name type="common">Sugar maple</name>
    <dbReference type="NCBI Taxonomy" id="4024"/>
    <lineage>
        <taxon>Eukaryota</taxon>
        <taxon>Viridiplantae</taxon>
        <taxon>Streptophyta</taxon>
        <taxon>Embryophyta</taxon>
        <taxon>Tracheophyta</taxon>
        <taxon>Spermatophyta</taxon>
        <taxon>Magnoliopsida</taxon>
        <taxon>eudicotyledons</taxon>
        <taxon>Gunneridae</taxon>
        <taxon>Pentapetalae</taxon>
        <taxon>rosids</taxon>
        <taxon>malvids</taxon>
        <taxon>Sapindales</taxon>
        <taxon>Sapindaceae</taxon>
        <taxon>Hippocastanoideae</taxon>
        <taxon>Acereae</taxon>
        <taxon>Acer</taxon>
    </lineage>
</organism>
<evidence type="ECO:0000313" key="3">
    <source>
        <dbReference type="Proteomes" id="UP001168877"/>
    </source>
</evidence>
<sequence length="215" mass="24453">MSPAMLVPIAVAFTVGLLGYAYQALKPPPPKICGSPGVSKEVAKHKVIIIHGFDSSKDLHLPISQELIKEFKIYFLFFDRPGYGESDSDPSRSFKSEAYDVQELADKLSGAALVVPFVHYWWPCLPANLSTESFKRLPLQDQMTFRIAHYTPWLFYWWMTQKWFPSLSIMSGNMAIFCPQDMEILVKLSESPSDGQWFRSLSLNSKVFTNLCIET</sequence>
<dbReference type="PANTHER" id="PTHR45763">
    <property type="entry name" value="HYDROLASE, ALPHA/BETA FOLD FAMILY PROTEIN, EXPRESSED-RELATED"/>
    <property type="match status" value="1"/>
</dbReference>
<protein>
    <recommendedName>
        <fullName evidence="4">AB hydrolase-1 domain-containing protein</fullName>
    </recommendedName>
</protein>
<evidence type="ECO:0008006" key="4">
    <source>
        <dbReference type="Google" id="ProtNLM"/>
    </source>
</evidence>
<dbReference type="PANTHER" id="PTHR45763:SF21">
    <property type="entry name" value="ALPHA_BETA-HYDROLASES SUPERFAMILY PROTEIN"/>
    <property type="match status" value="1"/>
</dbReference>
<evidence type="ECO:0000313" key="2">
    <source>
        <dbReference type="EMBL" id="KAK0603800.1"/>
    </source>
</evidence>
<feature type="chain" id="PRO_5041266749" description="AB hydrolase-1 domain-containing protein" evidence="1">
    <location>
        <begin position="24"/>
        <end position="215"/>
    </location>
</feature>
<keyword evidence="3" id="KW-1185">Reference proteome</keyword>
<evidence type="ECO:0000256" key="1">
    <source>
        <dbReference type="SAM" id="SignalP"/>
    </source>
</evidence>
<reference evidence="2" key="2">
    <citation type="submission" date="2023-06" db="EMBL/GenBank/DDBJ databases">
        <authorList>
            <person name="Swenson N.G."/>
            <person name="Wegrzyn J.L."/>
            <person name="Mcevoy S.L."/>
        </authorList>
    </citation>
    <scope>NUCLEOTIDE SEQUENCE</scope>
    <source>
        <strain evidence="2">NS2018</strain>
        <tissue evidence="2">Leaf</tissue>
    </source>
</reference>